<evidence type="ECO:0000313" key="3">
    <source>
        <dbReference type="Proteomes" id="UP001501095"/>
    </source>
</evidence>
<dbReference type="InterPro" id="IPR000182">
    <property type="entry name" value="GNAT_dom"/>
</dbReference>
<dbReference type="PROSITE" id="PS51186">
    <property type="entry name" value="GNAT"/>
    <property type="match status" value="1"/>
</dbReference>
<dbReference type="Gene3D" id="3.40.630.30">
    <property type="match status" value="1"/>
</dbReference>
<dbReference type="Proteomes" id="UP001501095">
    <property type="component" value="Unassembled WGS sequence"/>
</dbReference>
<evidence type="ECO:0000313" key="2">
    <source>
        <dbReference type="EMBL" id="GAA2547846.1"/>
    </source>
</evidence>
<dbReference type="EMBL" id="BAAATM010000018">
    <property type="protein sequence ID" value="GAA2547846.1"/>
    <property type="molecule type" value="Genomic_DNA"/>
</dbReference>
<reference evidence="2 3" key="1">
    <citation type="journal article" date="2019" name="Int. J. Syst. Evol. Microbiol.">
        <title>The Global Catalogue of Microorganisms (GCM) 10K type strain sequencing project: providing services to taxonomists for standard genome sequencing and annotation.</title>
        <authorList>
            <consortium name="The Broad Institute Genomics Platform"/>
            <consortium name="The Broad Institute Genome Sequencing Center for Infectious Disease"/>
            <person name="Wu L."/>
            <person name="Ma J."/>
        </authorList>
    </citation>
    <scope>NUCLEOTIDE SEQUENCE [LARGE SCALE GENOMIC DNA]</scope>
    <source>
        <strain evidence="2 3">JCM 6924</strain>
    </source>
</reference>
<feature type="domain" description="N-acetyltransferase" evidence="1">
    <location>
        <begin position="163"/>
        <end position="301"/>
    </location>
</feature>
<keyword evidence="3" id="KW-1185">Reference proteome</keyword>
<dbReference type="InterPro" id="IPR016181">
    <property type="entry name" value="Acyl_CoA_acyltransferase"/>
</dbReference>
<dbReference type="Pfam" id="PF00583">
    <property type="entry name" value="Acetyltransf_1"/>
    <property type="match status" value="1"/>
</dbReference>
<dbReference type="SUPFAM" id="SSF55729">
    <property type="entry name" value="Acyl-CoA N-acyltransferases (Nat)"/>
    <property type="match status" value="1"/>
</dbReference>
<proteinExistence type="predicted"/>
<sequence>MTEPVIRALDASDAALFDTLPDPLGAREGHRLTRYRPDWKRVALRDGRVVARGAWWGGPDDDEPVNVNWFDVAEGEEEAGAELLRSAPWQVELELNAPAGWRDDPALRDAAEARITAARKAGYDLLVERLLYRWTPDLGLPQRPGRLEFRAEPDDSVFFDALRRIHSATLDAHALLAIEEGGLDQAAQQELDFFHWCPSPRDWWQVAYTPEGETAGIHIPAHNPSGPCVGFIGVMPDQRGRGYAYDLLAECTHFLVERGAEFVTAATDRGNVPMAANFAKAGFPVVRERLNFQPPREVRTP</sequence>
<comment type="caution">
    <text evidence="2">The sequence shown here is derived from an EMBL/GenBank/DDBJ whole genome shotgun (WGS) entry which is preliminary data.</text>
</comment>
<evidence type="ECO:0000259" key="1">
    <source>
        <dbReference type="PROSITE" id="PS51186"/>
    </source>
</evidence>
<organism evidence="2 3">
    <name type="scientific">Streptomyces levis</name>
    <dbReference type="NCBI Taxonomy" id="285566"/>
    <lineage>
        <taxon>Bacteria</taxon>
        <taxon>Bacillati</taxon>
        <taxon>Actinomycetota</taxon>
        <taxon>Actinomycetes</taxon>
        <taxon>Kitasatosporales</taxon>
        <taxon>Streptomycetaceae</taxon>
        <taxon>Streptomyces</taxon>
    </lineage>
</organism>
<accession>A0ABN3NY81</accession>
<gene>
    <name evidence="2" type="ORF">GCM10010423_54580</name>
</gene>
<dbReference type="CDD" id="cd04301">
    <property type="entry name" value="NAT_SF"/>
    <property type="match status" value="1"/>
</dbReference>
<name>A0ABN3NY81_9ACTN</name>
<dbReference type="RefSeq" id="WP_344541065.1">
    <property type="nucleotide sequence ID" value="NZ_BAAATM010000018.1"/>
</dbReference>
<protein>
    <submittedName>
        <fullName evidence="2">GNAT family N-acetyltransferase</fullName>
    </submittedName>
</protein>